<name>A0A1L9WFK5_ASPA1</name>
<dbReference type="RefSeq" id="XP_020051301.1">
    <property type="nucleotide sequence ID" value="XM_020202126.1"/>
</dbReference>
<organism evidence="2 3">
    <name type="scientific">Aspergillus aculeatus (strain ATCC 16872 / CBS 172.66 / WB 5094)</name>
    <dbReference type="NCBI Taxonomy" id="690307"/>
    <lineage>
        <taxon>Eukaryota</taxon>
        <taxon>Fungi</taxon>
        <taxon>Dikarya</taxon>
        <taxon>Ascomycota</taxon>
        <taxon>Pezizomycotina</taxon>
        <taxon>Eurotiomycetes</taxon>
        <taxon>Eurotiomycetidae</taxon>
        <taxon>Eurotiales</taxon>
        <taxon>Aspergillaceae</taxon>
        <taxon>Aspergillus</taxon>
        <taxon>Aspergillus subgen. Circumdati</taxon>
    </lineage>
</organism>
<sequence>MTTNMAPAALNVLYYFQKQELKLDFNSPDRAQAYQNLNREGRIYATEPTAVYLPLTPSMAYLRDSHNGLVIGFTTGAEAHRWCQTAVLGRLHCPSTPHEVRIRRAWTDEALDQQLQMQQFPLFMPAQGEAPPSPAPSAHSSTTGSTKRQPVTPGSPPHAQPTWSPEAPPCQPNKANSQPGSYRGARQTMSMQLPPSTAAHLPVPMPSQLLPAPLTIGTQERPPATQGIERRPRASSFY</sequence>
<dbReference type="VEuPathDB" id="FungiDB:ASPACDRAFT_48409"/>
<feature type="compositionally biased region" description="Low complexity" evidence="1">
    <location>
        <begin position="136"/>
        <end position="146"/>
    </location>
</feature>
<evidence type="ECO:0000313" key="3">
    <source>
        <dbReference type="Proteomes" id="UP000184546"/>
    </source>
</evidence>
<dbReference type="OrthoDB" id="5422479at2759"/>
<dbReference type="EMBL" id="KV878992">
    <property type="protein sequence ID" value="OJJ94961.1"/>
    <property type="molecule type" value="Genomic_DNA"/>
</dbReference>
<dbReference type="STRING" id="690307.A0A1L9WFK5"/>
<dbReference type="GeneID" id="30975940"/>
<reference evidence="3" key="1">
    <citation type="journal article" date="2017" name="Genome Biol.">
        <title>Comparative genomics reveals high biological diversity and specific adaptations in the industrially and medically important fungal genus Aspergillus.</title>
        <authorList>
            <person name="de Vries R.P."/>
            <person name="Riley R."/>
            <person name="Wiebenga A."/>
            <person name="Aguilar-Osorio G."/>
            <person name="Amillis S."/>
            <person name="Uchima C.A."/>
            <person name="Anderluh G."/>
            <person name="Asadollahi M."/>
            <person name="Askin M."/>
            <person name="Barry K."/>
            <person name="Battaglia E."/>
            <person name="Bayram O."/>
            <person name="Benocci T."/>
            <person name="Braus-Stromeyer S.A."/>
            <person name="Caldana C."/>
            <person name="Canovas D."/>
            <person name="Cerqueira G.C."/>
            <person name="Chen F."/>
            <person name="Chen W."/>
            <person name="Choi C."/>
            <person name="Clum A."/>
            <person name="Dos Santos R.A."/>
            <person name="Damasio A.R."/>
            <person name="Diallinas G."/>
            <person name="Emri T."/>
            <person name="Fekete E."/>
            <person name="Flipphi M."/>
            <person name="Freyberg S."/>
            <person name="Gallo A."/>
            <person name="Gournas C."/>
            <person name="Habgood R."/>
            <person name="Hainaut M."/>
            <person name="Harispe M.L."/>
            <person name="Henrissat B."/>
            <person name="Hilden K.S."/>
            <person name="Hope R."/>
            <person name="Hossain A."/>
            <person name="Karabika E."/>
            <person name="Karaffa L."/>
            <person name="Karanyi Z."/>
            <person name="Krasevec N."/>
            <person name="Kuo A."/>
            <person name="Kusch H."/>
            <person name="LaButti K."/>
            <person name="Lagendijk E.L."/>
            <person name="Lapidus A."/>
            <person name="Levasseur A."/>
            <person name="Lindquist E."/>
            <person name="Lipzen A."/>
            <person name="Logrieco A.F."/>
            <person name="MacCabe A."/>
            <person name="Maekelae M.R."/>
            <person name="Malavazi I."/>
            <person name="Melin P."/>
            <person name="Meyer V."/>
            <person name="Mielnichuk N."/>
            <person name="Miskei M."/>
            <person name="Molnar A.P."/>
            <person name="Mule G."/>
            <person name="Ngan C.Y."/>
            <person name="Orejas M."/>
            <person name="Orosz E."/>
            <person name="Ouedraogo J.P."/>
            <person name="Overkamp K.M."/>
            <person name="Park H.-S."/>
            <person name="Perrone G."/>
            <person name="Piumi F."/>
            <person name="Punt P.J."/>
            <person name="Ram A.F."/>
            <person name="Ramon A."/>
            <person name="Rauscher S."/>
            <person name="Record E."/>
            <person name="Riano-Pachon D.M."/>
            <person name="Robert V."/>
            <person name="Roehrig J."/>
            <person name="Ruller R."/>
            <person name="Salamov A."/>
            <person name="Salih N.S."/>
            <person name="Samson R.A."/>
            <person name="Sandor E."/>
            <person name="Sanguinetti M."/>
            <person name="Schuetze T."/>
            <person name="Sepcic K."/>
            <person name="Shelest E."/>
            <person name="Sherlock G."/>
            <person name="Sophianopoulou V."/>
            <person name="Squina F.M."/>
            <person name="Sun H."/>
            <person name="Susca A."/>
            <person name="Todd R.B."/>
            <person name="Tsang A."/>
            <person name="Unkles S.E."/>
            <person name="van de Wiele N."/>
            <person name="van Rossen-Uffink D."/>
            <person name="Oliveira J.V."/>
            <person name="Vesth T.C."/>
            <person name="Visser J."/>
            <person name="Yu J.-H."/>
            <person name="Zhou M."/>
            <person name="Andersen M.R."/>
            <person name="Archer D.B."/>
            <person name="Baker S.E."/>
            <person name="Benoit I."/>
            <person name="Brakhage A.A."/>
            <person name="Braus G.H."/>
            <person name="Fischer R."/>
            <person name="Frisvad J.C."/>
            <person name="Goldman G.H."/>
            <person name="Houbraken J."/>
            <person name="Oakley B."/>
            <person name="Pocsi I."/>
            <person name="Scazzocchio C."/>
            <person name="Seiboth B."/>
            <person name="vanKuyk P.A."/>
            <person name="Wortman J."/>
            <person name="Dyer P.S."/>
            <person name="Grigoriev I.V."/>
        </authorList>
    </citation>
    <scope>NUCLEOTIDE SEQUENCE [LARGE SCALE GENOMIC DNA]</scope>
    <source>
        <strain evidence="3">ATCC 16872 / CBS 172.66 / WB 5094</strain>
    </source>
</reference>
<dbReference type="OMA" id="DSIQHAR"/>
<feature type="region of interest" description="Disordered" evidence="1">
    <location>
        <begin position="125"/>
        <end position="238"/>
    </location>
</feature>
<accession>A0A1L9WFK5</accession>
<dbReference type="Proteomes" id="UP000184546">
    <property type="component" value="Unassembled WGS sequence"/>
</dbReference>
<evidence type="ECO:0000313" key="2">
    <source>
        <dbReference type="EMBL" id="OJJ94961.1"/>
    </source>
</evidence>
<dbReference type="AlphaFoldDB" id="A0A1L9WFK5"/>
<gene>
    <name evidence="2" type="ORF">ASPACDRAFT_48409</name>
</gene>
<keyword evidence="3" id="KW-1185">Reference proteome</keyword>
<protein>
    <submittedName>
        <fullName evidence="2">Uncharacterized protein</fullName>
    </submittedName>
</protein>
<evidence type="ECO:0000256" key="1">
    <source>
        <dbReference type="SAM" id="MobiDB-lite"/>
    </source>
</evidence>
<proteinExistence type="predicted"/>